<dbReference type="InterPro" id="IPR010260">
    <property type="entry name" value="AlpA"/>
</dbReference>
<dbReference type="EMBL" id="CP042806">
    <property type="protein sequence ID" value="QEE28582.1"/>
    <property type="molecule type" value="Genomic_DNA"/>
</dbReference>
<organism evidence="1 2">
    <name type="scientific">Terriglobus albidus</name>
    <dbReference type="NCBI Taxonomy" id="1592106"/>
    <lineage>
        <taxon>Bacteria</taxon>
        <taxon>Pseudomonadati</taxon>
        <taxon>Acidobacteriota</taxon>
        <taxon>Terriglobia</taxon>
        <taxon>Terriglobales</taxon>
        <taxon>Acidobacteriaceae</taxon>
        <taxon>Terriglobus</taxon>
    </lineage>
</organism>
<reference evidence="1 2" key="1">
    <citation type="submission" date="2019-08" db="EMBL/GenBank/DDBJ databases">
        <title>Complete genome sequence of Terriglobus albidus strain ORNL.</title>
        <authorList>
            <person name="Podar M."/>
        </authorList>
    </citation>
    <scope>NUCLEOTIDE SEQUENCE [LARGE SCALE GENOMIC DNA]</scope>
    <source>
        <strain evidence="1 2">ORNL</strain>
    </source>
</reference>
<dbReference type="Proteomes" id="UP000321820">
    <property type="component" value="Chromosome"/>
</dbReference>
<dbReference type="PANTHER" id="PTHR36154">
    <property type="entry name" value="DNA-BINDING TRANSCRIPTIONAL ACTIVATOR ALPA"/>
    <property type="match status" value="1"/>
</dbReference>
<proteinExistence type="predicted"/>
<evidence type="ECO:0000313" key="2">
    <source>
        <dbReference type="Proteomes" id="UP000321820"/>
    </source>
</evidence>
<dbReference type="Pfam" id="PF05930">
    <property type="entry name" value="Phage_AlpA"/>
    <property type="match status" value="1"/>
</dbReference>
<dbReference type="RefSeq" id="WP_147647772.1">
    <property type="nucleotide sequence ID" value="NZ_CP042806.1"/>
</dbReference>
<accession>A0A5B9E8M2</accession>
<dbReference type="AlphaFoldDB" id="A0A5B9E8M2"/>
<dbReference type="Gene3D" id="1.10.238.160">
    <property type="match status" value="1"/>
</dbReference>
<name>A0A5B9E8M2_9BACT</name>
<dbReference type="PANTHER" id="PTHR36154:SF1">
    <property type="entry name" value="DNA-BINDING TRANSCRIPTIONAL ACTIVATOR ALPA"/>
    <property type="match status" value="1"/>
</dbReference>
<protein>
    <submittedName>
        <fullName evidence="1">AlpA family phage regulatory protein</fullName>
    </submittedName>
</protein>
<dbReference type="OrthoDB" id="8455288at2"/>
<keyword evidence="2" id="KW-1185">Reference proteome</keyword>
<dbReference type="KEGG" id="talb:FTW19_11585"/>
<gene>
    <name evidence="1" type="ORF">FTW19_11585</name>
</gene>
<sequence length="77" mass="8622">MNVLERQSFLRLPAVQQRVPFSKSSIYAMVAAGLFPAPRRLGARAVGWLEADVNRWVEARIAAAPEVPAAPRPRRRK</sequence>
<dbReference type="InterPro" id="IPR052931">
    <property type="entry name" value="Prophage_regulatory_activator"/>
</dbReference>
<evidence type="ECO:0000313" key="1">
    <source>
        <dbReference type="EMBL" id="QEE28582.1"/>
    </source>
</evidence>